<dbReference type="KEGG" id="acaf:CA12_09900"/>
<dbReference type="Gene3D" id="2.120.10.30">
    <property type="entry name" value="TolB, C-terminal domain"/>
    <property type="match status" value="1"/>
</dbReference>
<evidence type="ECO:0000256" key="1">
    <source>
        <dbReference type="SAM" id="SignalP"/>
    </source>
</evidence>
<dbReference type="InterPro" id="IPR011041">
    <property type="entry name" value="Quinoprot_gluc/sorb_DH_b-prop"/>
</dbReference>
<feature type="chain" id="PRO_5022012594" evidence="1">
    <location>
        <begin position="30"/>
        <end position="441"/>
    </location>
</feature>
<gene>
    <name evidence="3" type="ORF">CA12_09900</name>
</gene>
<keyword evidence="4" id="KW-1185">Reference proteome</keyword>
<evidence type="ECO:0000313" key="4">
    <source>
        <dbReference type="Proteomes" id="UP000318741"/>
    </source>
</evidence>
<proteinExistence type="predicted"/>
<feature type="signal peptide" evidence="1">
    <location>
        <begin position="1"/>
        <end position="29"/>
    </location>
</feature>
<keyword evidence="1" id="KW-0732">Signal</keyword>
<dbReference type="RefSeq" id="WP_145357760.1">
    <property type="nucleotide sequence ID" value="NZ_CP036265.1"/>
</dbReference>
<accession>A0A517P6A2</accession>
<dbReference type="InterPro" id="IPR054539">
    <property type="entry name" value="Beta-prop_PDH"/>
</dbReference>
<evidence type="ECO:0000313" key="3">
    <source>
        <dbReference type="EMBL" id="QDT14910.1"/>
    </source>
</evidence>
<dbReference type="Proteomes" id="UP000318741">
    <property type="component" value="Chromosome"/>
</dbReference>
<dbReference type="SUPFAM" id="SSF50952">
    <property type="entry name" value="Soluble quinoprotein glucose dehydrogenase"/>
    <property type="match status" value="1"/>
</dbReference>
<organism evidence="3 4">
    <name type="scientific">Alienimonas californiensis</name>
    <dbReference type="NCBI Taxonomy" id="2527989"/>
    <lineage>
        <taxon>Bacteria</taxon>
        <taxon>Pseudomonadati</taxon>
        <taxon>Planctomycetota</taxon>
        <taxon>Planctomycetia</taxon>
        <taxon>Planctomycetales</taxon>
        <taxon>Planctomycetaceae</taxon>
        <taxon>Alienimonas</taxon>
    </lineage>
</organism>
<protein>
    <submittedName>
        <fullName evidence="3">Membrane bound L-sorbosone dehydrogenase</fullName>
    </submittedName>
</protein>
<dbReference type="Pfam" id="PF22807">
    <property type="entry name" value="TrAA12"/>
    <property type="match status" value="1"/>
</dbReference>
<feature type="domain" description="Pyrroloquinoline quinone-dependent pyranose dehydrogenase beta-propeller" evidence="2">
    <location>
        <begin position="80"/>
        <end position="437"/>
    </location>
</feature>
<dbReference type="PANTHER" id="PTHR33546">
    <property type="entry name" value="LARGE, MULTIFUNCTIONAL SECRETED PROTEIN-RELATED"/>
    <property type="match status" value="1"/>
</dbReference>
<dbReference type="PANTHER" id="PTHR33546:SF1">
    <property type="entry name" value="LARGE, MULTIFUNCTIONAL SECRETED PROTEIN"/>
    <property type="match status" value="1"/>
</dbReference>
<reference evidence="3 4" key="1">
    <citation type="submission" date="2019-02" db="EMBL/GenBank/DDBJ databases">
        <title>Deep-cultivation of Planctomycetes and their phenomic and genomic characterization uncovers novel biology.</title>
        <authorList>
            <person name="Wiegand S."/>
            <person name="Jogler M."/>
            <person name="Boedeker C."/>
            <person name="Pinto D."/>
            <person name="Vollmers J."/>
            <person name="Rivas-Marin E."/>
            <person name="Kohn T."/>
            <person name="Peeters S.H."/>
            <person name="Heuer A."/>
            <person name="Rast P."/>
            <person name="Oberbeckmann S."/>
            <person name="Bunk B."/>
            <person name="Jeske O."/>
            <person name="Meyerdierks A."/>
            <person name="Storesund J.E."/>
            <person name="Kallscheuer N."/>
            <person name="Luecker S."/>
            <person name="Lage O.M."/>
            <person name="Pohl T."/>
            <person name="Merkel B.J."/>
            <person name="Hornburger P."/>
            <person name="Mueller R.-W."/>
            <person name="Bruemmer F."/>
            <person name="Labrenz M."/>
            <person name="Spormann A.M."/>
            <person name="Op den Camp H."/>
            <person name="Overmann J."/>
            <person name="Amann R."/>
            <person name="Jetten M.S.M."/>
            <person name="Mascher T."/>
            <person name="Medema M.H."/>
            <person name="Devos D.P."/>
            <person name="Kaster A.-K."/>
            <person name="Ovreas L."/>
            <person name="Rohde M."/>
            <person name="Galperin M.Y."/>
            <person name="Jogler C."/>
        </authorList>
    </citation>
    <scope>NUCLEOTIDE SEQUENCE [LARGE SCALE GENOMIC DNA]</scope>
    <source>
        <strain evidence="3 4">CA12</strain>
    </source>
</reference>
<dbReference type="OrthoDB" id="9770043at2"/>
<dbReference type="EMBL" id="CP036265">
    <property type="protein sequence ID" value="QDT14910.1"/>
    <property type="molecule type" value="Genomic_DNA"/>
</dbReference>
<name>A0A517P6A2_9PLAN</name>
<dbReference type="AlphaFoldDB" id="A0A517P6A2"/>
<evidence type="ECO:0000259" key="2">
    <source>
        <dbReference type="Pfam" id="PF22807"/>
    </source>
</evidence>
<sequence length="441" mass="48567" precursor="true">MLRSRLRPVHRRLLGAALLAAGAAPWAAAADVPADARVPVEPVDAQPIRITVEDLPKPYASESVSKNPKVVVPPDDFHLHVPEGFQANLFAEGVEKARWLALTPEGDVLVSCGRTNKIHLLRDTNDDGVSDERHLFLDESNGANLPFGMDFSQVDDQWYFYLGNTNAVLRYAYEQGQTKLTAPPVPITELPGQGYNQHWTRNVRVAPDGKHLFVTVGSESNADQEAPPRAAVLRMNLDGTHRSVYASGLRNPVGLDFHPETGEVYVNVNERDKIGDELVPDYLTLVKEGAFYGWPYAYLTPKHIDPRHVVGGENGDGKSVRPDLVAKTVTPDVLYRSHSAALGLAFCDSDQWPERYRGGAFSALRGSWNREEGTGYKIVFVPFENGRPTGVYEDFATGFLLDPSVPLTCGRPVDVQFAPDGALLFTEEGNGRIYRITPPTE</sequence>
<dbReference type="InterPro" id="IPR011042">
    <property type="entry name" value="6-blade_b-propeller_TolB-like"/>
</dbReference>